<proteinExistence type="predicted"/>
<feature type="chain" id="PRO_5016249642" evidence="2">
    <location>
        <begin position="30"/>
        <end position="354"/>
    </location>
</feature>
<evidence type="ECO:0000256" key="2">
    <source>
        <dbReference type="SAM" id="SignalP"/>
    </source>
</evidence>
<dbReference type="AlphaFoldDB" id="A0A328C4R6"/>
<feature type="transmembrane region" description="Helical" evidence="1">
    <location>
        <begin position="330"/>
        <end position="347"/>
    </location>
</feature>
<comment type="caution">
    <text evidence="3">The sequence shown here is derived from an EMBL/GenBank/DDBJ whole genome shotgun (WGS) entry which is preliminary data.</text>
</comment>
<evidence type="ECO:0000313" key="4">
    <source>
        <dbReference type="Proteomes" id="UP000249169"/>
    </source>
</evidence>
<keyword evidence="1" id="KW-0472">Membrane</keyword>
<keyword evidence="2" id="KW-0732">Signal</keyword>
<keyword evidence="4" id="KW-1185">Reference proteome</keyword>
<gene>
    <name evidence="3" type="ORF">DL240_10370</name>
</gene>
<protein>
    <submittedName>
        <fullName evidence="3">Uncharacterized protein</fullName>
    </submittedName>
</protein>
<accession>A0A328C4R6</accession>
<sequence>MMMMNSTRWAVAALSASTVALAVAPQAQARAPKSSTLVQETTPSALGDAKIDGASLVAGIAECRKALNNDSIVKFTFETTYAVAEEQDSSAVFSGPYIYSLARGTSTNVNCTDGEPSVECEDMSSDSPLMIDTGEVVAEVPFEDLVGFSNAELCESEQSDLEHFVQVHIDPNNNVTGAVDADYVEGRVVVDLIRPEAPVTLDGMSTATTMLVNIEPSSSEDVSAYFAVVSTTSFEGGVSIDDLGDSSKRYPVVLNETTNTGEVSVDLAEGTVVHVSVVAKDDAENYSLVPAPVEVEVVPTKNFWDYYQEAGGSETGGYGCASAGGGSGAAGLWALLVALLGLGLTRVRRAGARA</sequence>
<evidence type="ECO:0000256" key="1">
    <source>
        <dbReference type="SAM" id="Phobius"/>
    </source>
</evidence>
<keyword evidence="1" id="KW-0812">Transmembrane</keyword>
<organism evidence="3 4">
    <name type="scientific">Lujinxingia litoralis</name>
    <dbReference type="NCBI Taxonomy" id="2211119"/>
    <lineage>
        <taxon>Bacteria</taxon>
        <taxon>Deltaproteobacteria</taxon>
        <taxon>Bradymonadales</taxon>
        <taxon>Lujinxingiaceae</taxon>
        <taxon>Lujinxingia</taxon>
    </lineage>
</organism>
<dbReference type="EMBL" id="QHKO01000004">
    <property type="protein sequence ID" value="RAL22249.1"/>
    <property type="molecule type" value="Genomic_DNA"/>
</dbReference>
<feature type="signal peptide" evidence="2">
    <location>
        <begin position="1"/>
        <end position="29"/>
    </location>
</feature>
<reference evidence="3 4" key="1">
    <citation type="submission" date="2018-05" db="EMBL/GenBank/DDBJ databases">
        <title>Lujinxingia marina gen. nov. sp. nov., a new facultative anaerobic member of the class Deltaproteobacteria, and proposal of Lujinxingaceae fam. nov.</title>
        <authorList>
            <person name="Li C.-M."/>
        </authorList>
    </citation>
    <scope>NUCLEOTIDE SEQUENCE [LARGE SCALE GENOMIC DNA]</scope>
    <source>
        <strain evidence="3 4">B210</strain>
    </source>
</reference>
<evidence type="ECO:0000313" key="3">
    <source>
        <dbReference type="EMBL" id="RAL22249.1"/>
    </source>
</evidence>
<keyword evidence="1" id="KW-1133">Transmembrane helix</keyword>
<name>A0A328C4R6_9DELT</name>
<dbReference type="Proteomes" id="UP000249169">
    <property type="component" value="Unassembled WGS sequence"/>
</dbReference>